<dbReference type="InterPro" id="IPR000914">
    <property type="entry name" value="SBP_5_dom"/>
</dbReference>
<dbReference type="PANTHER" id="PTHR30290">
    <property type="entry name" value="PERIPLASMIC BINDING COMPONENT OF ABC TRANSPORTER"/>
    <property type="match status" value="1"/>
</dbReference>
<sequence length="540" mass="58524">MNRHFPVVAALLTSTLALSACGGDAVNASDQPRSGGTLVYATGDDEPTCLDPQKGGNVAQALLGTQFLQTLFYQNGSGEILPWLATGWKQAADGLSWSIEIRENVKFSDGTALDAEAVKANLDRIQAPQTLSNTGRLALQKIAKVEVTGPSTVRIDLHQPDGALLESLAQVWLPIESPTAFARGLDANCLKPVGTGPYMVESWTKQDSVTLVRNPFFTTPPPDAAHTGPAYLDKIVWRFVPDGTSRFAALQSGQVHVIDVVEPQNAAAVKGIPTLRTLIAARPGEPVELELNSGRAPFDDIRVRQAFFASIDVDGALRSVYLGTVQRATSLLSSATRFNVAAPPHVYDPAAAAALLDQAGWSSRDADGYRTRAGKRLSVVLPYSRFIPLETGFYEQLQATAKKTGFEVQLQPLETAKWWSVNNAWAYDAIPVYYTKNSPDVLRITYTTAALAESTPGSYHANTAHVKNADLDRLLEEAGRSSDDGRRAELYKQAQDLLGAGFYTLPIHDQQTRLAHQTKVKGLRLQPSLAMPDLYDAWIA</sequence>
<dbReference type="PROSITE" id="PS51257">
    <property type="entry name" value="PROKAR_LIPOPROTEIN"/>
    <property type="match status" value="1"/>
</dbReference>
<dbReference type="InterPro" id="IPR039424">
    <property type="entry name" value="SBP_5"/>
</dbReference>
<dbReference type="CDD" id="cd08492">
    <property type="entry name" value="PBP2_NikA_DppA_OppA_like_15"/>
    <property type="match status" value="1"/>
</dbReference>
<dbReference type="InterPro" id="IPR030678">
    <property type="entry name" value="Peptide/Ni-bd"/>
</dbReference>
<comment type="similarity">
    <text evidence="2">Belongs to the bacterial solute-binding protein 5 family.</text>
</comment>
<dbReference type="Proteomes" id="UP001059617">
    <property type="component" value="Chromosome"/>
</dbReference>
<dbReference type="PANTHER" id="PTHR30290:SF10">
    <property type="entry name" value="PERIPLASMIC OLIGOPEPTIDE-BINDING PROTEIN-RELATED"/>
    <property type="match status" value="1"/>
</dbReference>
<keyword evidence="8" id="KW-1185">Reference proteome</keyword>
<reference evidence="7" key="2">
    <citation type="submission" date="2022-09" db="EMBL/GenBank/DDBJ databases">
        <title>Biosynthetic gene clusters of Dactylosporangioum fulvum.</title>
        <authorList>
            <person name="Caradec T."/>
        </authorList>
    </citation>
    <scope>NUCLEOTIDE SEQUENCE</scope>
    <source>
        <strain evidence="7">NRRL B-16292</strain>
    </source>
</reference>
<evidence type="ECO:0000256" key="1">
    <source>
        <dbReference type="ARBA" id="ARBA00004193"/>
    </source>
</evidence>
<dbReference type="SUPFAM" id="SSF53850">
    <property type="entry name" value="Periplasmic binding protein-like II"/>
    <property type="match status" value="1"/>
</dbReference>
<dbReference type="Gene3D" id="3.10.105.10">
    <property type="entry name" value="Dipeptide-binding Protein, Domain 3"/>
    <property type="match status" value="1"/>
</dbReference>
<evidence type="ECO:0000256" key="3">
    <source>
        <dbReference type="ARBA" id="ARBA00022448"/>
    </source>
</evidence>
<keyword evidence="3" id="KW-0813">Transport</keyword>
<dbReference type="Pfam" id="PF00496">
    <property type="entry name" value="SBP_bac_5"/>
    <property type="match status" value="1"/>
</dbReference>
<evidence type="ECO:0000256" key="5">
    <source>
        <dbReference type="SAM" id="SignalP"/>
    </source>
</evidence>
<reference evidence="7" key="1">
    <citation type="submission" date="2021-04" db="EMBL/GenBank/DDBJ databases">
        <authorList>
            <person name="Hartkoorn R.C."/>
            <person name="Beaudoing E."/>
            <person name="Hot D."/>
        </authorList>
    </citation>
    <scope>NUCLEOTIDE SEQUENCE</scope>
    <source>
        <strain evidence="7">NRRL B-16292</strain>
    </source>
</reference>
<name>A0ABY5VS39_9ACTN</name>
<feature type="signal peptide" evidence="5">
    <location>
        <begin position="1"/>
        <end position="19"/>
    </location>
</feature>
<dbReference type="PIRSF" id="PIRSF002741">
    <property type="entry name" value="MppA"/>
    <property type="match status" value="1"/>
</dbReference>
<evidence type="ECO:0000313" key="8">
    <source>
        <dbReference type="Proteomes" id="UP001059617"/>
    </source>
</evidence>
<keyword evidence="4 5" id="KW-0732">Signal</keyword>
<gene>
    <name evidence="7" type="ORF">Dfulv_33325</name>
</gene>
<dbReference type="InterPro" id="IPR023765">
    <property type="entry name" value="SBP_5_CS"/>
</dbReference>
<protein>
    <submittedName>
        <fullName evidence="7">ABC transporter substrate-binding protein</fullName>
    </submittedName>
</protein>
<evidence type="ECO:0000256" key="2">
    <source>
        <dbReference type="ARBA" id="ARBA00005695"/>
    </source>
</evidence>
<dbReference type="PROSITE" id="PS01040">
    <property type="entry name" value="SBP_BACTERIAL_5"/>
    <property type="match status" value="1"/>
</dbReference>
<comment type="subcellular location">
    <subcellularLocation>
        <location evidence="1">Cell membrane</location>
        <topology evidence="1">Lipid-anchor</topology>
    </subcellularLocation>
</comment>
<evidence type="ECO:0000313" key="7">
    <source>
        <dbReference type="EMBL" id="UWP80022.1"/>
    </source>
</evidence>
<dbReference type="EMBL" id="CP073720">
    <property type="protein sequence ID" value="UWP80022.1"/>
    <property type="molecule type" value="Genomic_DNA"/>
</dbReference>
<dbReference type="Gene3D" id="3.40.190.10">
    <property type="entry name" value="Periplasmic binding protein-like II"/>
    <property type="match status" value="1"/>
</dbReference>
<organism evidence="7 8">
    <name type="scientific">Dactylosporangium fulvum</name>
    <dbReference type="NCBI Taxonomy" id="53359"/>
    <lineage>
        <taxon>Bacteria</taxon>
        <taxon>Bacillati</taxon>
        <taxon>Actinomycetota</taxon>
        <taxon>Actinomycetes</taxon>
        <taxon>Micromonosporales</taxon>
        <taxon>Micromonosporaceae</taxon>
        <taxon>Dactylosporangium</taxon>
    </lineage>
</organism>
<feature type="chain" id="PRO_5046565246" evidence="5">
    <location>
        <begin position="20"/>
        <end position="540"/>
    </location>
</feature>
<evidence type="ECO:0000256" key="4">
    <source>
        <dbReference type="ARBA" id="ARBA00022729"/>
    </source>
</evidence>
<proteinExistence type="inferred from homology"/>
<accession>A0ABY5VS39</accession>
<feature type="domain" description="Solute-binding protein family 5" evidence="6">
    <location>
        <begin position="79"/>
        <end position="447"/>
    </location>
</feature>
<evidence type="ECO:0000259" key="6">
    <source>
        <dbReference type="Pfam" id="PF00496"/>
    </source>
</evidence>
<dbReference type="RefSeq" id="WP_259857780.1">
    <property type="nucleotide sequence ID" value="NZ_BAAAST010000064.1"/>
</dbReference>